<accession>A0A1T0A251</accession>
<dbReference type="EMBL" id="UGQE01000001">
    <property type="protein sequence ID" value="STZ10317.1"/>
    <property type="molecule type" value="Genomic_DNA"/>
</dbReference>
<dbReference type="SUPFAM" id="SSF53850">
    <property type="entry name" value="Periplasmic binding protein-like II"/>
    <property type="match status" value="1"/>
</dbReference>
<dbReference type="Gene3D" id="1.10.10.10">
    <property type="entry name" value="Winged helix-like DNA-binding domain superfamily/Winged helix DNA-binding domain"/>
    <property type="match status" value="1"/>
</dbReference>
<evidence type="ECO:0000313" key="7">
    <source>
        <dbReference type="EMBL" id="STZ10317.1"/>
    </source>
</evidence>
<evidence type="ECO:0000256" key="4">
    <source>
        <dbReference type="ARBA" id="ARBA00023163"/>
    </source>
</evidence>
<dbReference type="EMBL" id="MUXU01000038">
    <property type="protein sequence ID" value="OOR89629.1"/>
    <property type="molecule type" value="Genomic_DNA"/>
</dbReference>
<keyword evidence="2" id="KW-0805">Transcription regulation</keyword>
<evidence type="ECO:0000313" key="9">
    <source>
        <dbReference type="Proteomes" id="UP000255279"/>
    </source>
</evidence>
<dbReference type="CDD" id="cd05466">
    <property type="entry name" value="PBP2_LTTR_substrate"/>
    <property type="match status" value="1"/>
</dbReference>
<dbReference type="Gene3D" id="3.40.190.290">
    <property type="match status" value="1"/>
</dbReference>
<evidence type="ECO:0000313" key="6">
    <source>
        <dbReference type="EMBL" id="OOR89629.1"/>
    </source>
</evidence>
<protein>
    <submittedName>
        <fullName evidence="7">HTH-type transcriptional activator CmpR</fullName>
    </submittedName>
</protein>
<evidence type="ECO:0000256" key="3">
    <source>
        <dbReference type="ARBA" id="ARBA00023125"/>
    </source>
</evidence>
<dbReference type="Pfam" id="PF03466">
    <property type="entry name" value="LysR_substrate"/>
    <property type="match status" value="1"/>
</dbReference>
<evidence type="ECO:0000313" key="8">
    <source>
        <dbReference type="Proteomes" id="UP000190435"/>
    </source>
</evidence>
<dbReference type="RefSeq" id="WP_078276710.1">
    <property type="nucleotide sequence ID" value="NZ_CAACXO010000046.1"/>
</dbReference>
<keyword evidence="3" id="KW-0238">DNA-binding</keyword>
<dbReference type="Proteomes" id="UP000255279">
    <property type="component" value="Unassembled WGS sequence"/>
</dbReference>
<dbReference type="InterPro" id="IPR005119">
    <property type="entry name" value="LysR_subst-bd"/>
</dbReference>
<dbReference type="GO" id="GO:0005829">
    <property type="term" value="C:cytosol"/>
    <property type="evidence" value="ECO:0007669"/>
    <property type="project" value="TreeGrafter"/>
</dbReference>
<organism evidence="6 8">
    <name type="scientific">Moraxella caviae</name>
    <dbReference type="NCBI Taxonomy" id="34060"/>
    <lineage>
        <taxon>Bacteria</taxon>
        <taxon>Pseudomonadati</taxon>
        <taxon>Pseudomonadota</taxon>
        <taxon>Gammaproteobacteria</taxon>
        <taxon>Moraxellales</taxon>
        <taxon>Moraxellaceae</taxon>
        <taxon>Moraxella</taxon>
    </lineage>
</organism>
<dbReference type="GO" id="GO:0003677">
    <property type="term" value="F:DNA binding"/>
    <property type="evidence" value="ECO:0007669"/>
    <property type="project" value="UniProtKB-KW"/>
</dbReference>
<dbReference type="GO" id="GO:0003700">
    <property type="term" value="F:DNA-binding transcription factor activity"/>
    <property type="evidence" value="ECO:0007669"/>
    <property type="project" value="InterPro"/>
</dbReference>
<dbReference type="STRING" id="34060.B0181_06585"/>
<dbReference type="PANTHER" id="PTHR30419:SF8">
    <property type="entry name" value="NITROGEN ASSIMILATION TRANSCRIPTIONAL ACTIVATOR-RELATED"/>
    <property type="match status" value="1"/>
</dbReference>
<evidence type="ECO:0000259" key="5">
    <source>
        <dbReference type="PROSITE" id="PS50931"/>
    </source>
</evidence>
<dbReference type="OrthoDB" id="9785974at2"/>
<feature type="domain" description="HTH lysR-type" evidence="5">
    <location>
        <begin position="1"/>
        <end position="60"/>
    </location>
</feature>
<reference evidence="7 9" key="2">
    <citation type="submission" date="2018-06" db="EMBL/GenBank/DDBJ databases">
        <authorList>
            <consortium name="Pathogen Informatics"/>
            <person name="Doyle S."/>
        </authorList>
    </citation>
    <scope>NUCLEOTIDE SEQUENCE [LARGE SCALE GENOMIC DNA]</scope>
    <source>
        <strain evidence="7 9">NCTC10293</strain>
    </source>
</reference>
<dbReference type="Proteomes" id="UP000190435">
    <property type="component" value="Unassembled WGS sequence"/>
</dbReference>
<dbReference type="InterPro" id="IPR036388">
    <property type="entry name" value="WH-like_DNA-bd_sf"/>
</dbReference>
<dbReference type="AlphaFoldDB" id="A0A1T0A251"/>
<dbReference type="InterPro" id="IPR000847">
    <property type="entry name" value="LysR_HTH_N"/>
</dbReference>
<dbReference type="SUPFAM" id="SSF46785">
    <property type="entry name" value="Winged helix' DNA-binding domain"/>
    <property type="match status" value="1"/>
</dbReference>
<dbReference type="PANTHER" id="PTHR30419">
    <property type="entry name" value="HTH-TYPE TRANSCRIPTIONAL REGULATOR YBHD"/>
    <property type="match status" value="1"/>
</dbReference>
<name>A0A1T0A251_9GAMM</name>
<dbReference type="Pfam" id="PF00126">
    <property type="entry name" value="HTH_1"/>
    <property type="match status" value="1"/>
</dbReference>
<dbReference type="PROSITE" id="PS50931">
    <property type="entry name" value="HTH_LYSR"/>
    <property type="match status" value="1"/>
</dbReference>
<gene>
    <name evidence="7" type="primary">cmpR</name>
    <name evidence="6" type="ORF">B0181_06585</name>
    <name evidence="7" type="ORF">NCTC10293_00649</name>
</gene>
<evidence type="ECO:0000256" key="2">
    <source>
        <dbReference type="ARBA" id="ARBA00023015"/>
    </source>
</evidence>
<sequence>MDLLDKRLIYFYQAVQHGGIRAAADTLGLAPSAVSRQITSLERTLGTALFERHIKGAIPTEAGREVLVCYQEFLNQENLLKEKITALQGLNAGNITISTGAGYVKHLSEVVAKFCADYPNIHVQIDIHGTSEIVRKILDNETQLGIVYHFINHHHIRSHFQTTHRLCVFLPKNHALANRKSIDLKEIYHERWALTDTTHGIRHLVESMAGHHSIRPALLCNDMNLLKDYARCGGITLLPEFMYYPEDVPTLAAIPLTEQAFTQAKSQIITRRGKALSAANLALIDRLKEMFRGLKGGHANFR</sequence>
<reference evidence="6 8" key="1">
    <citation type="submission" date="2017-02" db="EMBL/GenBank/DDBJ databases">
        <title>Draft genome sequence of Moraxella caviae CCUG 355 type strain.</title>
        <authorList>
            <person name="Engstrom-Jakobsson H."/>
            <person name="Salva-Serra F."/>
            <person name="Thorell K."/>
            <person name="Gonzales-Siles L."/>
            <person name="Karlsson R."/>
            <person name="Boulund F."/>
            <person name="Engstrand L."/>
            <person name="Moore E."/>
        </authorList>
    </citation>
    <scope>NUCLEOTIDE SEQUENCE [LARGE SCALE GENOMIC DNA]</scope>
    <source>
        <strain evidence="6 8">CCUG 355</strain>
    </source>
</reference>
<comment type="similarity">
    <text evidence="1">Belongs to the LysR transcriptional regulatory family.</text>
</comment>
<dbReference type="InterPro" id="IPR036390">
    <property type="entry name" value="WH_DNA-bd_sf"/>
</dbReference>
<proteinExistence type="inferred from homology"/>
<keyword evidence="4" id="KW-0804">Transcription</keyword>
<keyword evidence="8" id="KW-1185">Reference proteome</keyword>
<evidence type="ECO:0000256" key="1">
    <source>
        <dbReference type="ARBA" id="ARBA00009437"/>
    </source>
</evidence>
<dbReference type="PRINTS" id="PR00039">
    <property type="entry name" value="HTHLYSR"/>
</dbReference>
<dbReference type="InterPro" id="IPR050950">
    <property type="entry name" value="HTH-type_LysR_regulators"/>
</dbReference>